<organism evidence="1 2">
    <name type="scientific">Thermus scotoductus</name>
    <dbReference type="NCBI Taxonomy" id="37636"/>
    <lineage>
        <taxon>Bacteria</taxon>
        <taxon>Thermotogati</taxon>
        <taxon>Deinococcota</taxon>
        <taxon>Deinococci</taxon>
        <taxon>Thermales</taxon>
        <taxon>Thermaceae</taxon>
        <taxon>Thermus</taxon>
    </lineage>
</organism>
<protein>
    <submittedName>
        <fullName evidence="1">Uncharacterized protein</fullName>
    </submittedName>
</protein>
<reference evidence="1 2" key="1">
    <citation type="journal article" date="2019" name="Extremophiles">
        <title>Biogeography of thermophiles and predominance of Thermus scotoductus in domestic water heaters.</title>
        <authorList>
            <person name="Wilpiszeski R.L."/>
            <person name="Zhang Z."/>
            <person name="House C.H."/>
        </authorList>
    </citation>
    <scope>NUCLEOTIDE SEQUENCE [LARGE SCALE GENOMIC DNA]</scope>
    <source>
        <strain evidence="1 2">20_S20</strain>
    </source>
</reference>
<name>A0A430S6E5_THESC</name>
<accession>A0A430S6E5</accession>
<evidence type="ECO:0000313" key="2">
    <source>
        <dbReference type="Proteomes" id="UP000286928"/>
    </source>
</evidence>
<comment type="caution">
    <text evidence="1">The sequence shown here is derived from an EMBL/GenBank/DDBJ whole genome shotgun (WGS) entry which is preliminary data.</text>
</comment>
<proteinExistence type="predicted"/>
<gene>
    <name evidence="1" type="ORF">CSW33_09840</name>
</gene>
<dbReference type="Proteomes" id="UP000286928">
    <property type="component" value="Unassembled WGS sequence"/>
</dbReference>
<sequence>MVIRLTVLNRFLLDPSSPFFRGLVSSSQLVSPQTYDEIAARLAERLRRLNVTHAVPYALHITRSGPKGKVVYQNFSRVSSEGLWFV</sequence>
<evidence type="ECO:0000313" key="1">
    <source>
        <dbReference type="EMBL" id="RTH30587.1"/>
    </source>
</evidence>
<dbReference type="AlphaFoldDB" id="A0A430S6E5"/>
<dbReference type="EMBL" id="PEMD01000291">
    <property type="protein sequence ID" value="RTH30587.1"/>
    <property type="molecule type" value="Genomic_DNA"/>
</dbReference>